<dbReference type="AlphaFoldDB" id="A0A3S0X8H1"/>
<sequence>MNDHGTLNDHESLGSVRLRALEKGQRLGLPREWLRRLPGDEPAPGAGPLQRRGMDRFLAWKRQEMLARHGRMNELSPELVAEALEEVATSDGPRRARDASERIMFALAWPKRTPGMRVHLLAAAEDLRNCLRESPSMPLFTDLPGYWRATQDAVLRLDDTVRLRDDCPWPSLQALLRDAEHAARHMPEPAA</sequence>
<gene>
    <name evidence="1" type="ORF">EJ913_23225</name>
</gene>
<evidence type="ECO:0000313" key="1">
    <source>
        <dbReference type="EMBL" id="RUQ66166.1"/>
    </source>
</evidence>
<dbReference type="EMBL" id="RZIJ01000022">
    <property type="protein sequence ID" value="RUQ66166.1"/>
    <property type="molecule type" value="Genomic_DNA"/>
</dbReference>
<name>A0A3S0X8H1_9PROT</name>
<accession>A0A3S0X8H1</accession>
<protein>
    <submittedName>
        <fullName evidence="1">Uncharacterized protein</fullName>
    </submittedName>
</protein>
<reference evidence="1 2" key="1">
    <citation type="submission" date="2018-12" db="EMBL/GenBank/DDBJ databases">
        <authorList>
            <person name="Yang Y."/>
        </authorList>
    </citation>
    <scope>NUCLEOTIDE SEQUENCE [LARGE SCALE GENOMIC DNA]</scope>
    <source>
        <strain evidence="1 2">GSF71</strain>
    </source>
</reference>
<dbReference type="RefSeq" id="WP_127002376.1">
    <property type="nucleotide sequence ID" value="NZ_JBNPXW010000017.1"/>
</dbReference>
<organism evidence="1 2">
    <name type="scientific">Azospirillum doebereinerae</name>
    <dbReference type="NCBI Taxonomy" id="92933"/>
    <lineage>
        <taxon>Bacteria</taxon>
        <taxon>Pseudomonadati</taxon>
        <taxon>Pseudomonadota</taxon>
        <taxon>Alphaproteobacteria</taxon>
        <taxon>Rhodospirillales</taxon>
        <taxon>Azospirillaceae</taxon>
        <taxon>Azospirillum</taxon>
    </lineage>
</organism>
<comment type="caution">
    <text evidence="1">The sequence shown here is derived from an EMBL/GenBank/DDBJ whole genome shotgun (WGS) entry which is preliminary data.</text>
</comment>
<proteinExistence type="predicted"/>
<keyword evidence="2" id="KW-1185">Reference proteome</keyword>
<evidence type="ECO:0000313" key="2">
    <source>
        <dbReference type="Proteomes" id="UP000280346"/>
    </source>
</evidence>
<dbReference type="Proteomes" id="UP000280346">
    <property type="component" value="Unassembled WGS sequence"/>
</dbReference>